<gene>
    <name evidence="1" type="ORF">F4561_000794</name>
</gene>
<proteinExistence type="predicted"/>
<reference evidence="1 2" key="1">
    <citation type="submission" date="2020-08" db="EMBL/GenBank/DDBJ databases">
        <title>Sequencing the genomes of 1000 actinobacteria strains.</title>
        <authorList>
            <person name="Klenk H.-P."/>
        </authorList>
    </citation>
    <scope>NUCLEOTIDE SEQUENCE [LARGE SCALE GENOMIC DNA]</scope>
    <source>
        <strain evidence="1 2">DSM 102030</strain>
    </source>
</reference>
<dbReference type="RefSeq" id="WP_281384021.1">
    <property type="nucleotide sequence ID" value="NZ_JACHJT010000001.1"/>
</dbReference>
<comment type="caution">
    <text evidence="1">The sequence shown here is derived from an EMBL/GenBank/DDBJ whole genome shotgun (WGS) entry which is preliminary data.</text>
</comment>
<evidence type="ECO:0000313" key="1">
    <source>
        <dbReference type="EMBL" id="MBB4929974.1"/>
    </source>
</evidence>
<protein>
    <submittedName>
        <fullName evidence="1">Uncharacterized protein</fullName>
    </submittedName>
</protein>
<name>A0A7W7RDH1_9ACTN</name>
<dbReference type="EMBL" id="JACHJT010000001">
    <property type="protein sequence ID" value="MBB4929974.1"/>
    <property type="molecule type" value="Genomic_DNA"/>
</dbReference>
<dbReference type="AlphaFoldDB" id="A0A7W7RDH1"/>
<evidence type="ECO:0000313" key="2">
    <source>
        <dbReference type="Proteomes" id="UP000523007"/>
    </source>
</evidence>
<sequence>MPLTLRPDVSTVPTDDGMVLLDERAGRYYQLRRPESRLDR</sequence>
<keyword evidence="2" id="KW-1185">Reference proteome</keyword>
<dbReference type="Proteomes" id="UP000523007">
    <property type="component" value="Unassembled WGS sequence"/>
</dbReference>
<accession>A0A7W7RDH1</accession>
<organism evidence="1 2">
    <name type="scientific">Lipingzhangella halophila</name>
    <dbReference type="NCBI Taxonomy" id="1783352"/>
    <lineage>
        <taxon>Bacteria</taxon>
        <taxon>Bacillati</taxon>
        <taxon>Actinomycetota</taxon>
        <taxon>Actinomycetes</taxon>
        <taxon>Streptosporangiales</taxon>
        <taxon>Nocardiopsidaceae</taxon>
        <taxon>Lipingzhangella</taxon>
    </lineage>
</organism>